<evidence type="ECO:0000313" key="2">
    <source>
        <dbReference type="EMBL" id="ONM25424.1"/>
    </source>
</evidence>
<evidence type="ECO:0000256" key="1">
    <source>
        <dbReference type="SAM" id="MobiDB-lite"/>
    </source>
</evidence>
<accession>A0A1D6F1W4</accession>
<reference evidence="2" key="1">
    <citation type="submission" date="2015-12" db="EMBL/GenBank/DDBJ databases">
        <title>Update maize B73 reference genome by single molecule sequencing technologies.</title>
        <authorList>
            <consortium name="Maize Genome Sequencing Project"/>
            <person name="Ware D."/>
        </authorList>
    </citation>
    <scope>NUCLEOTIDE SEQUENCE [LARGE SCALE GENOMIC DNA]</scope>
    <source>
        <tissue evidence="2">Seedling</tissue>
    </source>
</reference>
<feature type="region of interest" description="Disordered" evidence="1">
    <location>
        <begin position="1"/>
        <end position="39"/>
    </location>
</feature>
<name>A0A1D6F1W4_MAIZE</name>
<feature type="compositionally biased region" description="Polar residues" evidence="1">
    <location>
        <begin position="1"/>
        <end position="12"/>
    </location>
</feature>
<protein>
    <submittedName>
        <fullName evidence="2">Uncharacterized protein</fullName>
    </submittedName>
</protein>
<organism evidence="2">
    <name type="scientific">Zea mays</name>
    <name type="common">Maize</name>
    <dbReference type="NCBI Taxonomy" id="4577"/>
    <lineage>
        <taxon>Eukaryota</taxon>
        <taxon>Viridiplantae</taxon>
        <taxon>Streptophyta</taxon>
        <taxon>Embryophyta</taxon>
        <taxon>Tracheophyta</taxon>
        <taxon>Spermatophyta</taxon>
        <taxon>Magnoliopsida</taxon>
        <taxon>Liliopsida</taxon>
        <taxon>Poales</taxon>
        <taxon>Poaceae</taxon>
        <taxon>PACMAD clade</taxon>
        <taxon>Panicoideae</taxon>
        <taxon>Andropogonodae</taxon>
        <taxon>Andropogoneae</taxon>
        <taxon>Tripsacinae</taxon>
        <taxon>Zea</taxon>
    </lineage>
</organism>
<proteinExistence type="predicted"/>
<dbReference type="EMBL" id="CM007648">
    <property type="protein sequence ID" value="ONM25424.1"/>
    <property type="molecule type" value="Genomic_DNA"/>
</dbReference>
<dbReference type="AlphaFoldDB" id="A0A1D6F1W4"/>
<gene>
    <name evidence="2" type="ORF">ZEAMMB73_Zm00001d006897</name>
</gene>
<sequence>MSPGCTSFGSLTKSHRYSPCRTRSMTTISRTVASSRRRR</sequence>
<feature type="compositionally biased region" description="Polar residues" evidence="1">
    <location>
        <begin position="21"/>
        <end position="39"/>
    </location>
</feature>